<feature type="domain" description="Response regulatory" evidence="6">
    <location>
        <begin position="2"/>
        <end position="116"/>
    </location>
</feature>
<keyword evidence="3" id="KW-0805">Transcription regulation</keyword>
<proteinExistence type="predicted"/>
<evidence type="ECO:0000259" key="7">
    <source>
        <dbReference type="PROSITE" id="PS51755"/>
    </source>
</evidence>
<dbReference type="AlphaFoldDB" id="A0A645AV49"/>
<evidence type="ECO:0000256" key="1">
    <source>
        <dbReference type="ARBA" id="ARBA00022553"/>
    </source>
</evidence>
<dbReference type="FunFam" id="3.40.50.2300:FF:000001">
    <property type="entry name" value="DNA-binding response regulator PhoB"/>
    <property type="match status" value="1"/>
</dbReference>
<dbReference type="PROSITE" id="PS51755">
    <property type="entry name" value="OMPR_PHOB"/>
    <property type="match status" value="1"/>
</dbReference>
<dbReference type="Pfam" id="PF00072">
    <property type="entry name" value="Response_reg"/>
    <property type="match status" value="1"/>
</dbReference>
<dbReference type="InterPro" id="IPR036388">
    <property type="entry name" value="WH-like_DNA-bd_sf"/>
</dbReference>
<dbReference type="PANTHER" id="PTHR48111">
    <property type="entry name" value="REGULATOR OF RPOS"/>
    <property type="match status" value="1"/>
</dbReference>
<comment type="caution">
    <text evidence="8">The sequence shown here is derived from an EMBL/GenBank/DDBJ whole genome shotgun (WGS) entry which is preliminary data.</text>
</comment>
<reference evidence="8" key="1">
    <citation type="submission" date="2019-08" db="EMBL/GenBank/DDBJ databases">
        <authorList>
            <person name="Kucharzyk K."/>
            <person name="Murdoch R.W."/>
            <person name="Higgins S."/>
            <person name="Loffler F."/>
        </authorList>
    </citation>
    <scope>NUCLEOTIDE SEQUENCE</scope>
</reference>
<dbReference type="InterPro" id="IPR039420">
    <property type="entry name" value="WalR-like"/>
</dbReference>
<dbReference type="Gene3D" id="1.10.10.10">
    <property type="entry name" value="Winged helix-like DNA-binding domain superfamily/Winged helix DNA-binding domain"/>
    <property type="match status" value="1"/>
</dbReference>
<dbReference type="CDD" id="cd00383">
    <property type="entry name" value="trans_reg_C"/>
    <property type="match status" value="1"/>
</dbReference>
<name>A0A645AV49_9ZZZZ</name>
<evidence type="ECO:0000259" key="6">
    <source>
        <dbReference type="PROSITE" id="PS50110"/>
    </source>
</evidence>
<keyword evidence="5" id="KW-0804">Transcription</keyword>
<evidence type="ECO:0000256" key="5">
    <source>
        <dbReference type="ARBA" id="ARBA00023163"/>
    </source>
</evidence>
<dbReference type="PROSITE" id="PS50110">
    <property type="entry name" value="RESPONSE_REGULATORY"/>
    <property type="match status" value="1"/>
</dbReference>
<dbReference type="SMART" id="SM00862">
    <property type="entry name" value="Trans_reg_C"/>
    <property type="match status" value="1"/>
</dbReference>
<dbReference type="InterPro" id="IPR011006">
    <property type="entry name" value="CheY-like_superfamily"/>
</dbReference>
<evidence type="ECO:0000313" key="8">
    <source>
        <dbReference type="EMBL" id="MPM56969.1"/>
    </source>
</evidence>
<dbReference type="Gene3D" id="3.40.50.2300">
    <property type="match status" value="1"/>
</dbReference>
<sequence>MRVLIVEDETRLAEGLAQIMAEQRYQVDAVASGADGLDYALSGQYDVIVLDVMLPRLSGFEIARQLRQARISTPILMLTAKDEISDKVIGLDAGADDYMTKPFVAEELLARVRALARRQGEVVGQELTFSDLTLHLSGRSLSVGASSIRLGFKEFEVLRILMSNPKSVVPKEELILKVWGIDSDAEDNNVEVYISFLRKKLSFLGSGVGIGTVRKVGYFLEEADI</sequence>
<gene>
    <name evidence="8" type="primary">mprA_19</name>
    <name evidence="8" type="ORF">SDC9_103786</name>
</gene>
<dbReference type="GO" id="GO:0006355">
    <property type="term" value="P:regulation of DNA-templated transcription"/>
    <property type="evidence" value="ECO:0007669"/>
    <property type="project" value="InterPro"/>
</dbReference>
<keyword evidence="1" id="KW-0597">Phosphoprotein</keyword>
<dbReference type="SUPFAM" id="SSF46894">
    <property type="entry name" value="C-terminal effector domain of the bipartite response regulators"/>
    <property type="match status" value="1"/>
</dbReference>
<evidence type="ECO:0000256" key="4">
    <source>
        <dbReference type="ARBA" id="ARBA00023125"/>
    </source>
</evidence>
<dbReference type="GO" id="GO:0005829">
    <property type="term" value="C:cytosol"/>
    <property type="evidence" value="ECO:0007669"/>
    <property type="project" value="TreeGrafter"/>
</dbReference>
<dbReference type="Gene3D" id="6.10.250.690">
    <property type="match status" value="1"/>
</dbReference>
<dbReference type="PANTHER" id="PTHR48111:SF1">
    <property type="entry name" value="TWO-COMPONENT RESPONSE REGULATOR ORR33"/>
    <property type="match status" value="1"/>
</dbReference>
<organism evidence="8">
    <name type="scientific">bioreactor metagenome</name>
    <dbReference type="NCBI Taxonomy" id="1076179"/>
    <lineage>
        <taxon>unclassified sequences</taxon>
        <taxon>metagenomes</taxon>
        <taxon>ecological metagenomes</taxon>
    </lineage>
</organism>
<evidence type="ECO:0000256" key="2">
    <source>
        <dbReference type="ARBA" id="ARBA00023012"/>
    </source>
</evidence>
<feature type="domain" description="OmpR/PhoB-type" evidence="7">
    <location>
        <begin position="124"/>
        <end position="222"/>
    </location>
</feature>
<keyword evidence="2" id="KW-0902">Two-component regulatory system</keyword>
<dbReference type="InterPro" id="IPR001867">
    <property type="entry name" value="OmpR/PhoB-type_DNA-bd"/>
</dbReference>
<protein>
    <submittedName>
        <fullName evidence="8">Response regulator MprA</fullName>
    </submittedName>
</protein>
<dbReference type="InterPro" id="IPR016032">
    <property type="entry name" value="Sig_transdc_resp-reg_C-effctor"/>
</dbReference>
<dbReference type="SUPFAM" id="SSF52172">
    <property type="entry name" value="CheY-like"/>
    <property type="match status" value="1"/>
</dbReference>
<dbReference type="GO" id="GO:0000976">
    <property type="term" value="F:transcription cis-regulatory region binding"/>
    <property type="evidence" value="ECO:0007669"/>
    <property type="project" value="TreeGrafter"/>
</dbReference>
<dbReference type="GO" id="GO:0032993">
    <property type="term" value="C:protein-DNA complex"/>
    <property type="evidence" value="ECO:0007669"/>
    <property type="project" value="TreeGrafter"/>
</dbReference>
<dbReference type="GO" id="GO:0000156">
    <property type="term" value="F:phosphorelay response regulator activity"/>
    <property type="evidence" value="ECO:0007669"/>
    <property type="project" value="TreeGrafter"/>
</dbReference>
<dbReference type="InterPro" id="IPR001789">
    <property type="entry name" value="Sig_transdc_resp-reg_receiver"/>
</dbReference>
<accession>A0A645AV49</accession>
<dbReference type="SMART" id="SM00448">
    <property type="entry name" value="REC"/>
    <property type="match status" value="1"/>
</dbReference>
<keyword evidence="4" id="KW-0238">DNA-binding</keyword>
<dbReference type="Pfam" id="PF00486">
    <property type="entry name" value="Trans_reg_C"/>
    <property type="match status" value="1"/>
</dbReference>
<evidence type="ECO:0000256" key="3">
    <source>
        <dbReference type="ARBA" id="ARBA00023015"/>
    </source>
</evidence>
<dbReference type="EMBL" id="VSSQ01016022">
    <property type="protein sequence ID" value="MPM56969.1"/>
    <property type="molecule type" value="Genomic_DNA"/>
</dbReference>